<sequence length="165" mass="16740">MMRRSAVPALFSAALLAACSTAGDGDFPSLAPRPQEKLGFAEPEAPPAAPVAADPALDARIAAVARDRAAADTAFDAAATRAERAAARAGARGSDAWLDAQTAMGALDVARGQQRDAADALEELAAARAGALAPEYPPLTRALAAARAGIEAQTRRADAIAARLR</sequence>
<proteinExistence type="predicted"/>
<evidence type="ECO:0000256" key="1">
    <source>
        <dbReference type="SAM" id="MobiDB-lite"/>
    </source>
</evidence>
<evidence type="ECO:0000256" key="2">
    <source>
        <dbReference type="SAM" id="SignalP"/>
    </source>
</evidence>
<dbReference type="PROSITE" id="PS51257">
    <property type="entry name" value="PROKAR_LIPOPROTEIN"/>
    <property type="match status" value="1"/>
</dbReference>
<feature type="signal peptide" evidence="2">
    <location>
        <begin position="1"/>
        <end position="22"/>
    </location>
</feature>
<protein>
    <recommendedName>
        <fullName evidence="5">DUF4398 domain-containing protein</fullName>
    </recommendedName>
</protein>
<dbReference type="RefSeq" id="WP_168134393.1">
    <property type="nucleotide sequence ID" value="NZ_JAAVJH010000005.1"/>
</dbReference>
<dbReference type="EMBL" id="JAAVJH010000005">
    <property type="protein sequence ID" value="NJR78856.1"/>
    <property type="molecule type" value="Genomic_DNA"/>
</dbReference>
<keyword evidence="2" id="KW-0732">Signal</keyword>
<gene>
    <name evidence="3" type="ORF">HBH26_09680</name>
</gene>
<accession>A0ABX1CNN8</accession>
<comment type="caution">
    <text evidence="3">The sequence shown here is derived from an EMBL/GenBank/DDBJ whole genome shotgun (WGS) entry which is preliminary data.</text>
</comment>
<dbReference type="Proteomes" id="UP000732399">
    <property type="component" value="Unassembled WGS sequence"/>
</dbReference>
<organism evidence="3 4">
    <name type="scientific">Sphingomonas corticis</name>
    <dbReference type="NCBI Taxonomy" id="2722791"/>
    <lineage>
        <taxon>Bacteria</taxon>
        <taxon>Pseudomonadati</taxon>
        <taxon>Pseudomonadota</taxon>
        <taxon>Alphaproteobacteria</taxon>
        <taxon>Sphingomonadales</taxon>
        <taxon>Sphingomonadaceae</taxon>
        <taxon>Sphingomonas</taxon>
    </lineage>
</organism>
<feature type="chain" id="PRO_5046285093" description="DUF4398 domain-containing protein" evidence="2">
    <location>
        <begin position="23"/>
        <end position="165"/>
    </location>
</feature>
<evidence type="ECO:0000313" key="3">
    <source>
        <dbReference type="EMBL" id="NJR78856.1"/>
    </source>
</evidence>
<keyword evidence="4" id="KW-1185">Reference proteome</keyword>
<evidence type="ECO:0000313" key="4">
    <source>
        <dbReference type="Proteomes" id="UP000732399"/>
    </source>
</evidence>
<name>A0ABX1CNN8_9SPHN</name>
<feature type="region of interest" description="Disordered" evidence="1">
    <location>
        <begin position="25"/>
        <end position="51"/>
    </location>
</feature>
<evidence type="ECO:0008006" key="5">
    <source>
        <dbReference type="Google" id="ProtNLM"/>
    </source>
</evidence>
<reference evidence="3 4" key="1">
    <citation type="submission" date="2020-03" db="EMBL/GenBank/DDBJ databases">
        <authorList>
            <person name="Wang L."/>
            <person name="He N."/>
            <person name="Li Y."/>
            <person name="Fang Y."/>
            <person name="Zhang F."/>
        </authorList>
    </citation>
    <scope>NUCLEOTIDE SEQUENCE [LARGE SCALE GENOMIC DNA]</scope>
    <source>
        <strain evidence="3 4">36D10-4-7</strain>
    </source>
</reference>